<dbReference type="RefSeq" id="YP_010840817.1">
    <property type="nucleotide sequence ID" value="NC_079049.1"/>
</dbReference>
<accession>A0A286S2U0</accession>
<reference evidence="2" key="1">
    <citation type="journal article" date="2017" name="Front. Microbiol.">
        <title>Two Negative-Strand RNA Viruses Identified in Watermelon Represent a Novel Clade in the Order Bunyavirales.</title>
        <authorList>
            <person name="Xin M."/>
            <person name="Cao M."/>
            <person name="Liu W."/>
            <person name="Ren Y."/>
            <person name="Zhou X."/>
            <person name="Wang X."/>
        </authorList>
    </citation>
    <scope>NUCLEOTIDE SEQUENCE</scope>
    <source>
        <strain evidence="2">KF-15</strain>
    </source>
</reference>
<proteinExistence type="predicted"/>
<evidence type="ECO:0000256" key="1">
    <source>
        <dbReference type="SAM" id="MobiDB-lite"/>
    </source>
</evidence>
<evidence type="ECO:0000313" key="2">
    <source>
        <dbReference type="EMBL" id="ASY01344.1"/>
    </source>
</evidence>
<sequence length="403" mass="46112">MRKMFSRSKSSNSKPSFQNQVIDDNKSKKDIIGSSKNEQVARDAMNHAKRQLHKFDLPTSDQGFKNLLKSYEEGKRFQYVALVGSKGESYESRVRKVVTFNFRRSKIVDPEMELPLIKLVEDCKQFNLSEVVNMKKGKPYIRLASLIGIYTPLVSSFSDFSRVCVDLTDIRKLTDQSVQVVRFNSNVPEKFELSLDYCIPRESADKIILNVALEQAFLIRGEQWGTLQMMLIIEQSDAPYNENLKEVIAVVGMPRSLLENYTTNPNVVDTTVTETQRKVVRDMYESGDICDETEPIKDDLEEVIYAKSSMGVKVKGPKTKKTFAKGWDHLNNSRVPLQDAYVNSVDPESDDEIKVNTAELKKKLKEKLKAKISDISDEEVDVEVLKSKEERLMKGIKFNEFET</sequence>
<dbReference type="EMBL" id="KY781188">
    <property type="protein sequence ID" value="ASY01344.1"/>
    <property type="molecule type" value="Genomic_RNA"/>
</dbReference>
<feature type="region of interest" description="Disordered" evidence="1">
    <location>
        <begin position="1"/>
        <end position="29"/>
    </location>
</feature>
<feature type="compositionally biased region" description="Low complexity" evidence="1">
    <location>
        <begin position="7"/>
        <end position="20"/>
    </location>
</feature>
<dbReference type="GeneID" id="80554478"/>
<dbReference type="KEGG" id="vg:80554478"/>
<protein>
    <submittedName>
        <fullName evidence="2">Putative movement protein</fullName>
    </submittedName>
</protein>
<organism evidence="2">
    <name type="scientific">Watermelon crinkle leaf-associated virus 2</name>
    <dbReference type="NCBI Taxonomy" id="2034157"/>
    <lineage>
        <taxon>Viruses</taxon>
        <taxon>Riboviria</taxon>
        <taxon>Orthornavirae</taxon>
        <taxon>Negarnaviricota</taxon>
        <taxon>Polyploviricotina</taxon>
        <taxon>Bunyaviricetes</taxon>
        <taxon>Hareavirales</taxon>
        <taxon>Phenuiviridae</taxon>
        <taxon>Coguvirus</taxon>
        <taxon>Coguvirus henanense</taxon>
    </lineage>
</organism>
<name>A0A286S2U0_9VIRU</name>